<sequence length="485" mass="53696">MSSSSSLSQGSDSADLAVGDLTPTFAFIDEQLVLAPYGTSEQGDLLLSRHLSPTNYDLPITCDWFTGDHCLASLCTWPAKIVNYFVVNELEIYAALAISGEDVSWASLFLTYLYMALDDAQAWLRDSKNLDTLVGPLWFLQLWINLYFPEFIPDDFDDRCFLLNLPVLADTLRKAPLVPQDAFSAVSTLHGLSRDHYTDWQSVFERWATHDWVYQIGDDNLTFSQQRTMALTWGCILTARDLLGGLKPTSRNNKLTTEPYRPNFVARQFGLTQHVPWPHRSIEQQTKLQDELERIQLEIKAITLSMGALKSTIKAQDSSYSSLFRQGSHLDNKIRELGNQHVVWELDQKAGSERLAQLENDWTAWKNILAQATPTLSASLSTVVSDGTYFSVMTTLLPIDFVTQLSADILMDLQSKDIAASVPQEGFPREVGADGVVVIGAAEDGKETVATTDDQAAVDSANPEISVTGNVAQPPASEMSANLAS</sequence>
<dbReference type="OrthoDB" id="1300289at2759"/>
<organism evidence="2 3">
    <name type="scientific">Anisodus acutangulus</name>
    <dbReference type="NCBI Taxonomy" id="402998"/>
    <lineage>
        <taxon>Eukaryota</taxon>
        <taxon>Viridiplantae</taxon>
        <taxon>Streptophyta</taxon>
        <taxon>Embryophyta</taxon>
        <taxon>Tracheophyta</taxon>
        <taxon>Spermatophyta</taxon>
        <taxon>Magnoliopsida</taxon>
        <taxon>eudicotyledons</taxon>
        <taxon>Gunneridae</taxon>
        <taxon>Pentapetalae</taxon>
        <taxon>asterids</taxon>
        <taxon>lamiids</taxon>
        <taxon>Solanales</taxon>
        <taxon>Solanaceae</taxon>
        <taxon>Solanoideae</taxon>
        <taxon>Hyoscyameae</taxon>
        <taxon>Anisodus</taxon>
    </lineage>
</organism>
<keyword evidence="3" id="KW-1185">Reference proteome</keyword>
<accession>A0A9Q1LPC9</accession>
<evidence type="ECO:0000313" key="3">
    <source>
        <dbReference type="Proteomes" id="UP001152561"/>
    </source>
</evidence>
<dbReference type="InterPro" id="IPR044824">
    <property type="entry name" value="MAIN-like"/>
</dbReference>
<evidence type="ECO:0000256" key="1">
    <source>
        <dbReference type="SAM" id="MobiDB-lite"/>
    </source>
</evidence>
<dbReference type="PANTHER" id="PTHR46033:SF8">
    <property type="entry name" value="PROTEIN MAINTENANCE OF MERISTEMS-LIKE"/>
    <property type="match status" value="1"/>
</dbReference>
<evidence type="ECO:0008006" key="4">
    <source>
        <dbReference type="Google" id="ProtNLM"/>
    </source>
</evidence>
<evidence type="ECO:0000313" key="2">
    <source>
        <dbReference type="EMBL" id="KAJ8541706.1"/>
    </source>
</evidence>
<comment type="caution">
    <text evidence="2">The sequence shown here is derived from an EMBL/GenBank/DDBJ whole genome shotgun (WGS) entry which is preliminary data.</text>
</comment>
<dbReference type="Proteomes" id="UP001152561">
    <property type="component" value="Unassembled WGS sequence"/>
</dbReference>
<dbReference type="PANTHER" id="PTHR46033">
    <property type="entry name" value="PROTEIN MAIN-LIKE 2"/>
    <property type="match status" value="1"/>
</dbReference>
<dbReference type="EMBL" id="JAJAGQ010000015">
    <property type="protein sequence ID" value="KAJ8541706.1"/>
    <property type="molecule type" value="Genomic_DNA"/>
</dbReference>
<proteinExistence type="predicted"/>
<feature type="region of interest" description="Disordered" evidence="1">
    <location>
        <begin position="462"/>
        <end position="485"/>
    </location>
</feature>
<dbReference type="GO" id="GO:0010073">
    <property type="term" value="P:meristem maintenance"/>
    <property type="evidence" value="ECO:0007669"/>
    <property type="project" value="InterPro"/>
</dbReference>
<protein>
    <recommendedName>
        <fullName evidence="4">Aminotransferase-like plant mobile domain-containing protein</fullName>
    </recommendedName>
</protein>
<reference evidence="3" key="1">
    <citation type="journal article" date="2023" name="Proc. Natl. Acad. Sci. U.S.A.">
        <title>Genomic and structural basis for evolution of tropane alkaloid biosynthesis.</title>
        <authorList>
            <person name="Wanga Y.-J."/>
            <person name="Taina T."/>
            <person name="Yua J.-Y."/>
            <person name="Lia J."/>
            <person name="Xua B."/>
            <person name="Chenc J."/>
            <person name="D'Auriad J.C."/>
            <person name="Huanga J.-P."/>
            <person name="Huanga S.-X."/>
        </authorList>
    </citation>
    <scope>NUCLEOTIDE SEQUENCE [LARGE SCALE GENOMIC DNA]</scope>
    <source>
        <strain evidence="3">cv. KIB-2019</strain>
    </source>
</reference>
<name>A0A9Q1LPC9_9SOLA</name>
<dbReference type="AlphaFoldDB" id="A0A9Q1LPC9"/>
<gene>
    <name evidence="2" type="ORF">K7X08_002522</name>
</gene>